<dbReference type="Gene3D" id="3.30.200.20">
    <property type="entry name" value="Phosphorylase Kinase, domain 1"/>
    <property type="match status" value="1"/>
</dbReference>
<dbReference type="InterPro" id="IPR008271">
    <property type="entry name" value="Ser/Thr_kinase_AS"/>
</dbReference>
<dbReference type="AlphaFoldDB" id="A0A8H6P092"/>
<feature type="binding site" evidence="4">
    <location>
        <position position="416"/>
    </location>
    <ligand>
        <name>ATP</name>
        <dbReference type="ChEBI" id="CHEBI:30616"/>
    </ligand>
</feature>
<dbReference type="OrthoDB" id="5979581at2759"/>
<dbReference type="GO" id="GO:0016491">
    <property type="term" value="F:oxidoreductase activity"/>
    <property type="evidence" value="ECO:0007669"/>
    <property type="project" value="UniProtKB-KW"/>
</dbReference>
<dbReference type="Gene3D" id="3.20.20.100">
    <property type="entry name" value="NADP-dependent oxidoreductase domain"/>
    <property type="match status" value="1"/>
</dbReference>
<feature type="domain" description="Protein kinase" evidence="5">
    <location>
        <begin position="382"/>
        <end position="781"/>
    </location>
</feature>
<accession>A0A8H6P092</accession>
<dbReference type="PANTHER" id="PTHR43625:SF40">
    <property type="entry name" value="ALDO-KETO REDUCTASE YAKC [NADP(+)]"/>
    <property type="match status" value="1"/>
</dbReference>
<comment type="caution">
    <text evidence="6">The sequence shown here is derived from an EMBL/GenBank/DDBJ whole genome shotgun (WGS) entry which is preliminary data.</text>
</comment>
<dbReference type="InterPro" id="IPR011009">
    <property type="entry name" value="Kinase-like_dom_sf"/>
</dbReference>
<dbReference type="SUPFAM" id="SSF56112">
    <property type="entry name" value="Protein kinase-like (PK-like)"/>
    <property type="match status" value="1"/>
</dbReference>
<dbReference type="GO" id="GO:0005524">
    <property type="term" value="F:ATP binding"/>
    <property type="evidence" value="ECO:0007669"/>
    <property type="project" value="UniProtKB-UniRule"/>
</dbReference>
<evidence type="ECO:0000313" key="8">
    <source>
        <dbReference type="Proteomes" id="UP000630445"/>
    </source>
</evidence>
<organism evidence="6 8">
    <name type="scientific">Aspergillus hiratsukae</name>
    <dbReference type="NCBI Taxonomy" id="1194566"/>
    <lineage>
        <taxon>Eukaryota</taxon>
        <taxon>Fungi</taxon>
        <taxon>Dikarya</taxon>
        <taxon>Ascomycota</taxon>
        <taxon>Pezizomycotina</taxon>
        <taxon>Eurotiomycetes</taxon>
        <taxon>Eurotiomycetidae</taxon>
        <taxon>Eurotiales</taxon>
        <taxon>Aspergillaceae</taxon>
        <taxon>Aspergillus</taxon>
        <taxon>Aspergillus subgen. Fumigati</taxon>
    </lineage>
</organism>
<dbReference type="Proteomes" id="UP000662466">
    <property type="component" value="Unassembled WGS sequence"/>
</dbReference>
<dbReference type="PANTHER" id="PTHR43625">
    <property type="entry name" value="AFLATOXIN B1 ALDEHYDE REDUCTASE"/>
    <property type="match status" value="1"/>
</dbReference>
<keyword evidence="2 4" id="KW-0067">ATP-binding</keyword>
<dbReference type="GO" id="GO:0004672">
    <property type="term" value="F:protein kinase activity"/>
    <property type="evidence" value="ECO:0007669"/>
    <property type="project" value="InterPro"/>
</dbReference>
<sequence>MSLSLRALGRDGPSVSAIGLGFGSIGGFYGPAGTLDERVALLDHAHATGLRFWDMADIYGDSEDVVGKWIKRSGKRNDVFLATKFGLQRQANGRHTFRSDPEYVKAACGQSLQRLGVDTINLYYCHRVDGVTPIEKTVEAMVELKKHGKIRYLGLSDVSAATLRRAHAVHPITALQVEYSLFTLDIESPASEILTTCRELGVAIVAFSPIGRGVLTGQFQSHADIPEGGLRRMYPKYAEENFSEILKLVKALKDVANAHGSTPAQVALAWLLATGPDIIPIPGTKSAARMDENAATAMLQLSDQEVQEIRTLAENVEIQGTRYPTAPSIPRLSGLLRKKPFPMPSPGPPLSPGILVDEEISPVYDSKYFYPAKPGEVLADRYQTLVKVGWGVSSTVWLARDLQGHIEEPESVVALKIANNNASSAGHERDVEEHISTADPSHRGRSLIRTFLDSFEVKGPEGSHLCLVYPPMREPLSMYQRRFDDRKMPLPLIKTYIRALLTGLEYLHKECRIVHTDLKLENIMVSFEDPTVLANFMDSQLEKPMSFKIDSTGRPVYPSQNDFGPLKSLRSIPQLVDFGLATRLEEDDDWGVWPIQPDHYRAPEVILGNGWQMPADIWNLGVLLWDMIEGKELFRHIHDQQGRYDAKLHIAETIALLGPPPPEVIQRYQYMREYSWPQPVRREDDRVCQTAEEYFRGPLFDNNGITGFPVSNELFSDSRNISGRFLYEDLIPDWKLGDTVSFLKGDEREAFLDLAKGMLVWHPDARKTAGELARRTGQASFSSTKANECLISASIC</sequence>
<evidence type="ECO:0000313" key="7">
    <source>
        <dbReference type="EMBL" id="KAF7159000.1"/>
    </source>
</evidence>
<name>A0A8H6P092_9EURO</name>
<protein>
    <recommendedName>
        <fullName evidence="5">Protein kinase domain-containing protein</fullName>
    </recommendedName>
</protein>
<dbReference type="EMBL" id="JACBAF010002281">
    <property type="protein sequence ID" value="KAF7159000.1"/>
    <property type="molecule type" value="Genomic_DNA"/>
</dbReference>
<dbReference type="PROSITE" id="PS00108">
    <property type="entry name" value="PROTEIN_KINASE_ST"/>
    <property type="match status" value="1"/>
</dbReference>
<dbReference type="InterPro" id="IPR000719">
    <property type="entry name" value="Prot_kinase_dom"/>
</dbReference>
<evidence type="ECO:0000256" key="1">
    <source>
        <dbReference type="ARBA" id="ARBA00022741"/>
    </source>
</evidence>
<dbReference type="InterPro" id="IPR017441">
    <property type="entry name" value="Protein_kinase_ATP_BS"/>
</dbReference>
<evidence type="ECO:0000256" key="4">
    <source>
        <dbReference type="PROSITE-ProRule" id="PRU10141"/>
    </source>
</evidence>
<dbReference type="Gene3D" id="1.10.510.10">
    <property type="entry name" value="Transferase(Phosphotransferase) domain 1"/>
    <property type="match status" value="1"/>
</dbReference>
<dbReference type="PRINTS" id="PR00069">
    <property type="entry name" value="ALDKETRDTASE"/>
</dbReference>
<evidence type="ECO:0000313" key="6">
    <source>
        <dbReference type="EMBL" id="KAF7114176.1"/>
    </source>
</evidence>
<dbReference type="SMART" id="SM00220">
    <property type="entry name" value="S_TKc"/>
    <property type="match status" value="1"/>
</dbReference>
<evidence type="ECO:0000256" key="3">
    <source>
        <dbReference type="ARBA" id="ARBA00023002"/>
    </source>
</evidence>
<evidence type="ECO:0000256" key="2">
    <source>
        <dbReference type="ARBA" id="ARBA00022840"/>
    </source>
</evidence>
<dbReference type="Pfam" id="PF00248">
    <property type="entry name" value="Aldo_ket_red"/>
    <property type="match status" value="1"/>
</dbReference>
<dbReference type="SUPFAM" id="SSF51430">
    <property type="entry name" value="NAD(P)-linked oxidoreductase"/>
    <property type="match status" value="1"/>
</dbReference>
<evidence type="ECO:0000259" key="5">
    <source>
        <dbReference type="PROSITE" id="PS50011"/>
    </source>
</evidence>
<dbReference type="InterPro" id="IPR036812">
    <property type="entry name" value="NAD(P)_OxRdtase_dom_sf"/>
</dbReference>
<dbReference type="InterPro" id="IPR050791">
    <property type="entry name" value="Aldo-Keto_reductase"/>
</dbReference>
<dbReference type="InterPro" id="IPR023210">
    <property type="entry name" value="NADP_OxRdtase_dom"/>
</dbReference>
<reference evidence="6" key="1">
    <citation type="submission" date="2020-06" db="EMBL/GenBank/DDBJ databases">
        <title>Draft genome sequences of strains closely related to Aspergillus parafelis and Aspergillus hiratsukae.</title>
        <authorList>
            <person name="Dos Santos R.A.C."/>
            <person name="Rivero-Menendez O."/>
            <person name="Steenwyk J.L."/>
            <person name="Mead M.E."/>
            <person name="Goldman G.H."/>
            <person name="Alastruey-Izquierdo A."/>
            <person name="Rokas A."/>
        </authorList>
    </citation>
    <scope>NUCLEOTIDE SEQUENCE</scope>
    <source>
        <strain evidence="6">CNM-CM5793</strain>
        <strain evidence="7">CNM-CM6106</strain>
    </source>
</reference>
<dbReference type="EMBL" id="JACBAD010002126">
    <property type="protein sequence ID" value="KAF7114176.1"/>
    <property type="molecule type" value="Genomic_DNA"/>
</dbReference>
<keyword evidence="8" id="KW-1185">Reference proteome</keyword>
<dbReference type="Pfam" id="PF00069">
    <property type="entry name" value="Pkinase"/>
    <property type="match status" value="1"/>
</dbReference>
<dbReference type="PROSITE" id="PS00107">
    <property type="entry name" value="PROTEIN_KINASE_ATP"/>
    <property type="match status" value="1"/>
</dbReference>
<proteinExistence type="predicted"/>
<keyword evidence="1 4" id="KW-0547">Nucleotide-binding</keyword>
<dbReference type="InterPro" id="IPR020471">
    <property type="entry name" value="AKR"/>
</dbReference>
<gene>
    <name evidence="6" type="ORF">CNMCM5793_007754</name>
    <name evidence="7" type="ORF">CNMCM6106_006093</name>
</gene>
<dbReference type="Proteomes" id="UP000630445">
    <property type="component" value="Unassembled WGS sequence"/>
</dbReference>
<dbReference type="PROSITE" id="PS50011">
    <property type="entry name" value="PROTEIN_KINASE_DOM"/>
    <property type="match status" value="1"/>
</dbReference>
<keyword evidence="3" id="KW-0560">Oxidoreductase</keyword>
<dbReference type="GO" id="GO:0005737">
    <property type="term" value="C:cytoplasm"/>
    <property type="evidence" value="ECO:0007669"/>
    <property type="project" value="TreeGrafter"/>
</dbReference>